<feature type="compositionally biased region" description="Low complexity" evidence="2">
    <location>
        <begin position="229"/>
        <end position="241"/>
    </location>
</feature>
<feature type="compositionally biased region" description="Polar residues" evidence="2">
    <location>
        <begin position="1046"/>
        <end position="1075"/>
    </location>
</feature>
<dbReference type="GO" id="GO:0006355">
    <property type="term" value="P:regulation of DNA-templated transcription"/>
    <property type="evidence" value="ECO:0007669"/>
    <property type="project" value="InterPro"/>
</dbReference>
<evidence type="ECO:0000259" key="3">
    <source>
        <dbReference type="PROSITE" id="PS50114"/>
    </source>
</evidence>
<evidence type="ECO:0000313" key="5">
    <source>
        <dbReference type="Proteomes" id="UP001194580"/>
    </source>
</evidence>
<feature type="domain" description="GATA-type" evidence="3">
    <location>
        <begin position="602"/>
        <end position="659"/>
    </location>
</feature>
<feature type="compositionally biased region" description="Low complexity" evidence="2">
    <location>
        <begin position="992"/>
        <end position="1010"/>
    </location>
</feature>
<dbReference type="Pfam" id="PF00320">
    <property type="entry name" value="GATA"/>
    <property type="match status" value="1"/>
</dbReference>
<comment type="caution">
    <text evidence="4">The sequence shown here is derived from an EMBL/GenBank/DDBJ whole genome shotgun (WGS) entry which is preliminary data.</text>
</comment>
<feature type="region of interest" description="Disordered" evidence="2">
    <location>
        <begin position="1"/>
        <end position="84"/>
    </location>
</feature>
<dbReference type="GO" id="GO:0043565">
    <property type="term" value="F:sequence-specific DNA binding"/>
    <property type="evidence" value="ECO:0007669"/>
    <property type="project" value="InterPro"/>
</dbReference>
<dbReference type="GO" id="GO:0008270">
    <property type="term" value="F:zinc ion binding"/>
    <property type="evidence" value="ECO:0007669"/>
    <property type="project" value="UniProtKB-KW"/>
</dbReference>
<feature type="compositionally biased region" description="Basic and acidic residues" evidence="2">
    <location>
        <begin position="1017"/>
        <end position="1030"/>
    </location>
</feature>
<keyword evidence="1" id="KW-0863">Zinc-finger</keyword>
<dbReference type="SMART" id="SM00401">
    <property type="entry name" value="ZnF_GATA"/>
    <property type="match status" value="2"/>
</dbReference>
<feature type="compositionally biased region" description="Low complexity" evidence="2">
    <location>
        <begin position="479"/>
        <end position="493"/>
    </location>
</feature>
<evidence type="ECO:0000256" key="2">
    <source>
        <dbReference type="SAM" id="MobiDB-lite"/>
    </source>
</evidence>
<dbReference type="Gene3D" id="3.30.50.10">
    <property type="entry name" value="Erythroid Transcription Factor GATA-1, subunit A"/>
    <property type="match status" value="1"/>
</dbReference>
<dbReference type="PROSITE" id="PS50114">
    <property type="entry name" value="GATA_ZN_FINGER_2"/>
    <property type="match status" value="2"/>
</dbReference>
<feature type="region of interest" description="Disordered" evidence="2">
    <location>
        <begin position="215"/>
        <end position="254"/>
    </location>
</feature>
<proteinExistence type="predicted"/>
<reference evidence="4" key="1">
    <citation type="journal article" date="2020" name="Fungal Divers.">
        <title>Resolving the Mortierellaceae phylogeny through synthesis of multi-gene phylogenetics and phylogenomics.</title>
        <authorList>
            <person name="Vandepol N."/>
            <person name="Liber J."/>
            <person name="Desiro A."/>
            <person name="Na H."/>
            <person name="Kennedy M."/>
            <person name="Barry K."/>
            <person name="Grigoriev I.V."/>
            <person name="Miller A.N."/>
            <person name="O'Donnell K."/>
            <person name="Stajich J.E."/>
            <person name="Bonito G."/>
        </authorList>
    </citation>
    <scope>NUCLEOTIDE SEQUENCE</scope>
    <source>
        <strain evidence="4">NRRL 28262</strain>
    </source>
</reference>
<keyword evidence="5" id="KW-1185">Reference proteome</keyword>
<name>A0AAD4DMS6_9FUNG</name>
<gene>
    <name evidence="4" type="ORF">BGZ95_006615</name>
</gene>
<feature type="region of interest" description="Disordered" evidence="2">
    <location>
        <begin position="992"/>
        <end position="1075"/>
    </location>
</feature>
<feature type="compositionally biased region" description="Polar residues" evidence="2">
    <location>
        <begin position="805"/>
        <end position="817"/>
    </location>
</feature>
<accession>A0AAD4DMS6</accession>
<feature type="domain" description="GATA-type" evidence="3">
    <location>
        <begin position="666"/>
        <end position="690"/>
    </location>
</feature>
<dbReference type="PROSITE" id="PS00344">
    <property type="entry name" value="GATA_ZN_FINGER_1"/>
    <property type="match status" value="1"/>
</dbReference>
<protein>
    <recommendedName>
        <fullName evidence="3">GATA-type domain-containing protein</fullName>
    </recommendedName>
</protein>
<evidence type="ECO:0000313" key="4">
    <source>
        <dbReference type="EMBL" id="KAG0281123.1"/>
    </source>
</evidence>
<organism evidence="4 5">
    <name type="scientific">Linnemannia exigua</name>
    <dbReference type="NCBI Taxonomy" id="604196"/>
    <lineage>
        <taxon>Eukaryota</taxon>
        <taxon>Fungi</taxon>
        <taxon>Fungi incertae sedis</taxon>
        <taxon>Mucoromycota</taxon>
        <taxon>Mortierellomycotina</taxon>
        <taxon>Mortierellomycetes</taxon>
        <taxon>Mortierellales</taxon>
        <taxon>Mortierellaceae</taxon>
        <taxon>Linnemannia</taxon>
    </lineage>
</organism>
<keyword evidence="1" id="KW-0479">Metal-binding</keyword>
<feature type="region of interest" description="Disordered" evidence="2">
    <location>
        <begin position="476"/>
        <end position="498"/>
    </location>
</feature>
<dbReference type="InterPro" id="IPR013088">
    <property type="entry name" value="Znf_NHR/GATA"/>
</dbReference>
<feature type="compositionally biased region" description="Polar residues" evidence="2">
    <location>
        <begin position="758"/>
        <end position="778"/>
    </location>
</feature>
<feature type="compositionally biased region" description="Basic and acidic residues" evidence="2">
    <location>
        <begin position="55"/>
        <end position="66"/>
    </location>
</feature>
<feature type="region of interest" description="Disordered" evidence="2">
    <location>
        <begin position="757"/>
        <end position="827"/>
    </location>
</feature>
<dbReference type="SUPFAM" id="SSF57716">
    <property type="entry name" value="Glucocorticoid receptor-like (DNA-binding domain)"/>
    <property type="match status" value="1"/>
</dbReference>
<dbReference type="Proteomes" id="UP001194580">
    <property type="component" value="Unassembled WGS sequence"/>
</dbReference>
<sequence length="1178" mass="127134">MLNKEHAFPEDNDNPFLPLDPNLDETSNHVDPPGSGGDSHHQHHPTGPLLLENKNASEIDQGKGDAIEELGVNGDDRHDGGVDSVGVGKFGVKDGGSLGRGGEGEPVAPVGDGSVVVGTATTRPRHTLAGGLTKRQEQKKYREVLHLRLLELKDKNTEKLVSPPAALRYPLLPFDEDNNVPVASAAEDAIAACSSSSAIPEVSSAILEVPSDIKSNTQSVDGDTNPVTSSSSLAEPLSLPLTYEPEPRASPLPWRAQSLPALPFPPLTAMLQNEDFSTPSVTLPSQAHLARGYASVSSAEDRSTFSAHDVRDQQEHQGLDSVMAPWSPSTATSFPLFPGWADMPGTSLPNDNHQCHKVPTAAPYGLASVPLPPIPLPPVYTASTAGGTWPDYFSSTSLSSYPSAPVRIDPASLAEYARYPVIKSVSALHDALPPSTPSAGLLPYPIPGYFNGSGYRPTSYPSSTIEMHHTTRPGLSTYGSFSTSTHLGTGSSSRRISMPNMPYYDQMSSSLMVSGTDPMAPPPLATDNSCYNPSSMSGLISSLDMSGCPSTATYTESNSQGPYQRLLYRQQNRDNAAARISNVSAGVLSCSFSNNQELQGFDPDPKHCNNCKTTATPSWRRCPQGRNLLCNACGLYQKLHGRSRPFFKAKDGTIRMHRRIPEHDPCTICKATQSPVWKKDDSGAWICNGCYAIGRQSLVTHKTAVDVSSSGEASRPSSPSPSPVPRASPYIEYSSNIKTSSTSRCKKISGAKSAAESLDQSASSLPMSQGGTVHSANHLQPPPLEAEQPFKTRLRSSSRRGSYAQVKQPQQRSTSRGATAIRNQEEIAPRVTTKTKKRQAIKYASNDTDLVDAEAAVPSMIYMYEHNSSMSDQILNPRLAGGHSQGRVDVGADDYRAIERGGGELEYGMSEWRGQPYRQSSSPFNPVESEPFLPSPEGSHNSNGSGNGTGGSLDRHHHQRQSLNQLSSYRKRGRRSHVQQDHPYHGYYQNLTQQQQQQQRQNRHYAQQHQLQQPCSRQHDDRQHEFERYHPTPPSDLSYSPLENKGYQSETLLLPMSSSPGSNAPTVASTATATGSNAVPLRRANTQAQVGSSSSAIPDNGNSMDGPVLVTISEYVGGESSAPAVRIKHDRGDDDHRDEYLGVKTMKVEGPMVGKGKQASVTKTGRDLSSVGEYFLSE</sequence>
<dbReference type="InterPro" id="IPR000679">
    <property type="entry name" value="Znf_GATA"/>
</dbReference>
<dbReference type="CDD" id="cd00202">
    <property type="entry name" value="ZnF_GATA"/>
    <property type="match status" value="1"/>
</dbReference>
<dbReference type="AlphaFoldDB" id="A0AAD4DMS6"/>
<evidence type="ECO:0000256" key="1">
    <source>
        <dbReference type="PROSITE-ProRule" id="PRU00094"/>
    </source>
</evidence>
<feature type="region of interest" description="Disordered" evidence="2">
    <location>
        <begin position="709"/>
        <end position="729"/>
    </location>
</feature>
<feature type="compositionally biased region" description="Polar residues" evidence="2">
    <location>
        <begin position="215"/>
        <end position="228"/>
    </location>
</feature>
<dbReference type="EMBL" id="JAAAIL010000031">
    <property type="protein sequence ID" value="KAG0281123.1"/>
    <property type="molecule type" value="Genomic_DNA"/>
</dbReference>
<keyword evidence="1" id="KW-0862">Zinc</keyword>
<feature type="region of interest" description="Disordered" evidence="2">
    <location>
        <begin position="914"/>
        <end position="978"/>
    </location>
</feature>